<feature type="transmembrane region" description="Helical" evidence="8">
    <location>
        <begin position="6"/>
        <end position="23"/>
    </location>
</feature>
<dbReference type="Pfam" id="PF00361">
    <property type="entry name" value="Proton_antipo_M"/>
    <property type="match status" value="1"/>
</dbReference>
<keyword evidence="5 8" id="KW-1133">Transmembrane helix</keyword>
<dbReference type="EMBL" id="CP001634">
    <property type="protein sequence ID" value="ACR79285.1"/>
    <property type="molecule type" value="Genomic_DNA"/>
</dbReference>
<dbReference type="PANTHER" id="PTHR42703:SF1">
    <property type="entry name" value="NA(+)_H(+) ANTIPORTER SUBUNIT D1"/>
    <property type="match status" value="1"/>
</dbReference>
<dbReference type="eggNOG" id="COG0651">
    <property type="taxonomic scope" value="Bacteria"/>
</dbReference>
<reference evidence="11 12" key="1">
    <citation type="submission" date="2009-06" db="EMBL/GenBank/DDBJ databases">
        <title>Complete sequence of Thermotogales bacterium TBF 19.5.1.</title>
        <authorList>
            <consortium name="US DOE Joint Genome Institute"/>
            <person name="Lucas S."/>
            <person name="Copeland A."/>
            <person name="Lapidus A."/>
            <person name="Glavina del Rio T."/>
            <person name="Tice H."/>
            <person name="Bruce D."/>
            <person name="Goodwin L."/>
            <person name="Pitluck S."/>
            <person name="Chertkov O."/>
            <person name="Brettin T."/>
            <person name="Detter J.C."/>
            <person name="Han C."/>
            <person name="Schmutz J."/>
            <person name="Larimer F."/>
            <person name="Land M."/>
            <person name="Hauser L."/>
            <person name="Kyrpides N."/>
            <person name="Ovchinnikova G."/>
            <person name="Noll K."/>
        </authorList>
    </citation>
    <scope>NUCLEOTIDE SEQUENCE [LARGE SCALE GENOMIC DNA]</scope>
    <source>
        <strain evidence="12">ATCC BAA-1733 / DSM 21960 / TBF 19.5.1</strain>
    </source>
</reference>
<feature type="domain" description="NADH:quinone oxidoreductase/Mrp antiporter transmembrane" evidence="9">
    <location>
        <begin position="127"/>
        <end position="413"/>
    </location>
</feature>
<dbReference type="InterPro" id="IPR001750">
    <property type="entry name" value="ND/Mrp_TM"/>
</dbReference>
<dbReference type="STRING" id="521045.Kole_0565"/>
<keyword evidence="6 8" id="KW-0472">Membrane</keyword>
<feature type="transmembrane region" description="Helical" evidence="8">
    <location>
        <begin position="204"/>
        <end position="226"/>
    </location>
</feature>
<feature type="transmembrane region" description="Helical" evidence="8">
    <location>
        <begin position="238"/>
        <end position="259"/>
    </location>
</feature>
<feature type="transmembrane region" description="Helical" evidence="8">
    <location>
        <begin position="162"/>
        <end position="184"/>
    </location>
</feature>
<evidence type="ECO:0000256" key="5">
    <source>
        <dbReference type="ARBA" id="ARBA00022989"/>
    </source>
</evidence>
<protein>
    <submittedName>
        <fullName evidence="11">NADH/Ubiquinone/plastoquinone (Complex I)</fullName>
    </submittedName>
</protein>
<evidence type="ECO:0000259" key="10">
    <source>
        <dbReference type="Pfam" id="PF00662"/>
    </source>
</evidence>
<accession>C5CEV1</accession>
<feature type="transmembrane region" description="Helical" evidence="8">
    <location>
        <begin position="271"/>
        <end position="289"/>
    </location>
</feature>
<comment type="similarity">
    <text evidence="2">Belongs to the CPA3 antiporters (TC 2.A.63) subunit D family.</text>
</comment>
<gene>
    <name evidence="11" type="ordered locus">Kole_0565</name>
</gene>
<feature type="transmembrane region" description="Helical" evidence="8">
    <location>
        <begin position="30"/>
        <end position="50"/>
    </location>
</feature>
<feature type="transmembrane region" description="Helical" evidence="8">
    <location>
        <begin position="107"/>
        <end position="126"/>
    </location>
</feature>
<feature type="transmembrane region" description="Helical" evidence="8">
    <location>
        <begin position="369"/>
        <end position="394"/>
    </location>
</feature>
<dbReference type="OrthoDB" id="9807568at2"/>
<evidence type="ECO:0000259" key="9">
    <source>
        <dbReference type="Pfam" id="PF00361"/>
    </source>
</evidence>
<dbReference type="RefSeq" id="WP_012745067.1">
    <property type="nucleotide sequence ID" value="NC_012785.1"/>
</dbReference>
<evidence type="ECO:0000256" key="3">
    <source>
        <dbReference type="ARBA" id="ARBA00022475"/>
    </source>
</evidence>
<dbReference type="PRINTS" id="PR01434">
    <property type="entry name" value="NADHDHGNASE5"/>
</dbReference>
<sequence length="492" mass="53331">MIIPYLVIIPLAAGFLIVLLGRKNKVLPELIALTATFSLLAISLLLFPMIESEGGAILYELSGWKIPYTISFVIDYLSAFLVTMVSALAVLSTIYSVGYMRKFSGIWNYYALLMLMITGLNGVAITGDLFNLFVFMEIALIATYALVAFHGEAEHYEAAFKYAIMSSLSSSLVLFGIGCVYSMTSSLTLMQISNKMIGVGETNLVYALFLTGFGLKAAMFPFHSWLPDAHPSAPSPVSAMLSGVLIKVLGAYTLIRVFYMVFGVSELVKELFLIFGTLSMVIGALVAVMQKDIKRMLGFSSVSQMGYIIFALGIGTPLGVLGAIYHMLNHAVLKGLLFMDAGAVELIEGTRDMEEMKGVSDRTTYVTSLMASLGISGVPPFGGFFSKLIIITAAIYTGKFIYAIIALAVSVITLGYYLGMLKKAFRKRNKEVNDKGSLPASLKIPMIILAVLTLATALFYVPVVRENILEKVVSCITDRTAYIALFTAGGGR</sequence>
<feature type="transmembrane region" description="Helical" evidence="8">
    <location>
        <begin position="440"/>
        <end position="461"/>
    </location>
</feature>
<dbReference type="Proteomes" id="UP000002382">
    <property type="component" value="Chromosome"/>
</dbReference>
<evidence type="ECO:0000256" key="1">
    <source>
        <dbReference type="ARBA" id="ARBA00004651"/>
    </source>
</evidence>
<name>C5CEV1_KOSOT</name>
<evidence type="ECO:0000313" key="11">
    <source>
        <dbReference type="EMBL" id="ACR79285.1"/>
    </source>
</evidence>
<feature type="domain" description="NADH-Ubiquinone oxidoreductase (complex I) chain 5 N-terminal" evidence="10">
    <location>
        <begin position="68"/>
        <end position="110"/>
    </location>
</feature>
<evidence type="ECO:0000313" key="12">
    <source>
        <dbReference type="Proteomes" id="UP000002382"/>
    </source>
</evidence>
<dbReference type="InterPro" id="IPR050586">
    <property type="entry name" value="CPA3_Na-H_Antiporter_D"/>
</dbReference>
<dbReference type="Pfam" id="PF00662">
    <property type="entry name" value="Proton_antipo_N"/>
    <property type="match status" value="1"/>
</dbReference>
<dbReference type="KEGG" id="kol:Kole_0565"/>
<feature type="transmembrane region" description="Helical" evidence="8">
    <location>
        <begin position="70"/>
        <end position="95"/>
    </location>
</feature>
<feature type="transmembrane region" description="Helical" evidence="8">
    <location>
        <begin position="132"/>
        <end position="150"/>
    </location>
</feature>
<keyword evidence="3" id="KW-1003">Cell membrane</keyword>
<evidence type="ECO:0000256" key="2">
    <source>
        <dbReference type="ARBA" id="ARBA00005346"/>
    </source>
</evidence>
<evidence type="ECO:0000256" key="4">
    <source>
        <dbReference type="ARBA" id="ARBA00022692"/>
    </source>
</evidence>
<feature type="transmembrane region" description="Helical" evidence="8">
    <location>
        <begin position="305"/>
        <end position="325"/>
    </location>
</feature>
<comment type="subcellular location">
    <subcellularLocation>
        <location evidence="1">Cell membrane</location>
        <topology evidence="1">Multi-pass membrane protein</topology>
    </subcellularLocation>
    <subcellularLocation>
        <location evidence="7">Membrane</location>
        <topology evidence="7">Multi-pass membrane protein</topology>
    </subcellularLocation>
</comment>
<reference evidence="11 12" key="2">
    <citation type="journal article" date="2011" name="J. Bacteriol.">
        <title>Genome Sequence of Kosmotoga olearia Strain TBF 19.5.1, a Thermophilic Bacterium with a Wide Growth Temperature Range, Isolated from the Troll B Oil Platform in the North Sea.</title>
        <authorList>
            <person name="Swithers K.S."/>
            <person name="Dipippo J.L."/>
            <person name="Bruce D.C."/>
            <person name="Detter C."/>
            <person name="Tapia R."/>
            <person name="Han S."/>
            <person name="Goodwin L.A."/>
            <person name="Han J."/>
            <person name="Woyke T."/>
            <person name="Pitluck S."/>
            <person name="Pennacchio L."/>
            <person name="Nolan M."/>
            <person name="Mikhailova N."/>
            <person name="Land M.L."/>
            <person name="Nesbo C.L."/>
            <person name="Gogarten J.P."/>
            <person name="Noll K.M."/>
        </authorList>
    </citation>
    <scope>NUCLEOTIDE SEQUENCE [LARGE SCALE GENOMIC DNA]</scope>
    <source>
        <strain evidence="12">ATCC BAA-1733 / DSM 21960 / TBF 19.5.1</strain>
    </source>
</reference>
<proteinExistence type="inferred from homology"/>
<keyword evidence="12" id="KW-1185">Reference proteome</keyword>
<evidence type="ECO:0000256" key="8">
    <source>
        <dbReference type="SAM" id="Phobius"/>
    </source>
</evidence>
<dbReference type="PANTHER" id="PTHR42703">
    <property type="entry name" value="NADH DEHYDROGENASE"/>
    <property type="match status" value="1"/>
</dbReference>
<dbReference type="HOGENOM" id="CLU_007100_9_5_0"/>
<evidence type="ECO:0000256" key="7">
    <source>
        <dbReference type="RuleBase" id="RU000320"/>
    </source>
</evidence>
<dbReference type="InterPro" id="IPR001516">
    <property type="entry name" value="Proton_antipo_N"/>
</dbReference>
<feature type="transmembrane region" description="Helical" evidence="8">
    <location>
        <begin position="400"/>
        <end position="419"/>
    </location>
</feature>
<keyword evidence="4 7" id="KW-0812">Transmembrane</keyword>
<dbReference type="AlphaFoldDB" id="C5CEV1"/>
<organism evidence="11 12">
    <name type="scientific">Kosmotoga olearia (strain ATCC BAA-1733 / DSM 21960 / TBF 19.5.1)</name>
    <dbReference type="NCBI Taxonomy" id="521045"/>
    <lineage>
        <taxon>Bacteria</taxon>
        <taxon>Thermotogati</taxon>
        <taxon>Thermotogota</taxon>
        <taxon>Thermotogae</taxon>
        <taxon>Kosmotogales</taxon>
        <taxon>Kosmotogaceae</taxon>
        <taxon>Kosmotoga</taxon>
    </lineage>
</organism>
<evidence type="ECO:0000256" key="6">
    <source>
        <dbReference type="ARBA" id="ARBA00023136"/>
    </source>
</evidence>
<dbReference type="GO" id="GO:0005886">
    <property type="term" value="C:plasma membrane"/>
    <property type="evidence" value="ECO:0007669"/>
    <property type="project" value="UniProtKB-SubCell"/>
</dbReference>